<dbReference type="PANTHER" id="PTHR10489:SF946">
    <property type="entry name" value="LEUKOTRIENE B4 RECEPTOR 1-LIKE"/>
    <property type="match status" value="1"/>
</dbReference>
<dbReference type="GO" id="GO:0006955">
    <property type="term" value="P:immune response"/>
    <property type="evidence" value="ECO:0007669"/>
    <property type="project" value="TreeGrafter"/>
</dbReference>
<dbReference type="GO" id="GO:0007204">
    <property type="term" value="P:positive regulation of cytosolic calcium ion concentration"/>
    <property type="evidence" value="ECO:0007669"/>
    <property type="project" value="TreeGrafter"/>
</dbReference>
<evidence type="ECO:0000259" key="11">
    <source>
        <dbReference type="PROSITE" id="PS50262"/>
    </source>
</evidence>
<dbReference type="InterPro" id="IPR017452">
    <property type="entry name" value="GPCR_Rhodpsn_7TM"/>
</dbReference>
<reference evidence="13" key="2">
    <citation type="journal article" date="2017" name="Sci. Adv.">
        <title>A tail of two voltages: Proteomic comparison of the three electric organs of the electric eel.</title>
        <authorList>
            <person name="Traeger L.L."/>
            <person name="Sabat G."/>
            <person name="Barrett-Wilt G.A."/>
            <person name="Wells G.B."/>
            <person name="Sussman M.R."/>
        </authorList>
    </citation>
    <scope>NUCLEOTIDE SEQUENCE [LARGE SCALE GENOMIC DNA]</scope>
</reference>
<keyword evidence="2" id="KW-1003">Cell membrane</keyword>
<evidence type="ECO:0000256" key="2">
    <source>
        <dbReference type="ARBA" id="ARBA00022475"/>
    </source>
</evidence>
<evidence type="ECO:0000256" key="6">
    <source>
        <dbReference type="ARBA" id="ARBA00023136"/>
    </source>
</evidence>
<feature type="transmembrane region" description="Helical" evidence="10">
    <location>
        <begin position="20"/>
        <end position="48"/>
    </location>
</feature>
<feature type="transmembrane region" description="Helical" evidence="10">
    <location>
        <begin position="221"/>
        <end position="248"/>
    </location>
</feature>
<keyword evidence="6 10" id="KW-0472">Membrane</keyword>
<dbReference type="Gene3D" id="1.20.1070.10">
    <property type="entry name" value="Rhodopsin 7-helix transmembrane proteins"/>
    <property type="match status" value="1"/>
</dbReference>
<keyword evidence="13" id="KW-1185">Reference proteome</keyword>
<feature type="domain" description="G-protein coupled receptors family 1 profile" evidence="11">
    <location>
        <begin position="36"/>
        <end position="280"/>
    </location>
</feature>
<sequence>MQHVNSSNSSVSTHSLPENLVASGVLGMCFALGVPGNIAVLVLLPGWLKGGTFTPRLMRSLAVSDLMTLLPLPVWIWALLNGWVFGLFLCKFLSYVVYWNIYCSVLCVTSLSMQRYMQVLHTQTWAKLRQRGQHRLVTGIWCLSAILASYTLIQRSVKSEEDGKLHCTQHYSSDIERVTTLLLETLVLFGLPFPLLVYFYCRLHQGVKHSTFFNSHRMTNLVARIVVTFFILWIPTHISNIVLAAAVLLGHDGLLWFGKAVRNIAGALTFISSCVNPLLYAFSAQVLWQSGAFGGKFFLF</sequence>
<protein>
    <recommendedName>
        <fullName evidence="11">G-protein coupled receptors family 1 profile domain-containing protein</fullName>
    </recommendedName>
</protein>
<dbReference type="PRINTS" id="PR00237">
    <property type="entry name" value="GPCRRHODOPSN"/>
</dbReference>
<evidence type="ECO:0000256" key="10">
    <source>
        <dbReference type="SAM" id="Phobius"/>
    </source>
</evidence>
<organism evidence="12 13">
    <name type="scientific">Electrophorus electricus</name>
    <name type="common">Electric eel</name>
    <name type="synonym">Gymnotus electricus</name>
    <dbReference type="NCBI Taxonomy" id="8005"/>
    <lineage>
        <taxon>Eukaryota</taxon>
        <taxon>Metazoa</taxon>
        <taxon>Chordata</taxon>
        <taxon>Craniata</taxon>
        <taxon>Vertebrata</taxon>
        <taxon>Euteleostomi</taxon>
        <taxon>Actinopterygii</taxon>
        <taxon>Neopterygii</taxon>
        <taxon>Teleostei</taxon>
        <taxon>Ostariophysi</taxon>
        <taxon>Gymnotiformes</taxon>
        <taxon>Gymnotoidei</taxon>
        <taxon>Gymnotidae</taxon>
        <taxon>Electrophorus</taxon>
    </lineage>
</organism>
<dbReference type="GO" id="GO:0019957">
    <property type="term" value="F:C-C chemokine binding"/>
    <property type="evidence" value="ECO:0007669"/>
    <property type="project" value="TreeGrafter"/>
</dbReference>
<evidence type="ECO:0000256" key="1">
    <source>
        <dbReference type="ARBA" id="ARBA00004651"/>
    </source>
</evidence>
<dbReference type="AlphaFoldDB" id="A0A4W4F3C2"/>
<feature type="transmembrane region" description="Helical" evidence="10">
    <location>
        <begin position="134"/>
        <end position="153"/>
    </location>
</feature>
<dbReference type="Ensembl" id="ENSEEET00000019237.2">
    <property type="protein sequence ID" value="ENSEEEP00000019026.2"/>
    <property type="gene ID" value="ENSEEEG00000009340.2"/>
</dbReference>
<keyword evidence="8" id="KW-0325">Glycoprotein</keyword>
<reference evidence="13" key="1">
    <citation type="journal article" date="2014" name="Science">
        <title>Nonhuman genetics. Genomic basis for the convergent evolution of electric organs.</title>
        <authorList>
            <person name="Gallant J.R."/>
            <person name="Traeger L.L."/>
            <person name="Volkening J.D."/>
            <person name="Moffett H."/>
            <person name="Chen P.H."/>
            <person name="Novina C.D."/>
            <person name="Phillips G.N.Jr."/>
            <person name="Anand R."/>
            <person name="Wells G.B."/>
            <person name="Pinch M."/>
            <person name="Guth R."/>
            <person name="Unguez G.A."/>
            <person name="Albert J.S."/>
            <person name="Zakon H.H."/>
            <person name="Samanta M.P."/>
            <person name="Sussman M.R."/>
        </authorList>
    </citation>
    <scope>NUCLEOTIDE SEQUENCE [LARGE SCALE GENOMIC DNA]</scope>
</reference>
<dbReference type="PANTHER" id="PTHR10489">
    <property type="entry name" value="CELL ADHESION MOLECULE"/>
    <property type="match status" value="1"/>
</dbReference>
<proteinExistence type="predicted"/>
<feature type="transmembrane region" description="Helical" evidence="10">
    <location>
        <begin position="260"/>
        <end position="282"/>
    </location>
</feature>
<dbReference type="GO" id="GO:0060326">
    <property type="term" value="P:cell chemotaxis"/>
    <property type="evidence" value="ECO:0007669"/>
    <property type="project" value="TreeGrafter"/>
</dbReference>
<keyword evidence="9" id="KW-0807">Transducer</keyword>
<dbReference type="GO" id="GO:0019722">
    <property type="term" value="P:calcium-mediated signaling"/>
    <property type="evidence" value="ECO:0007669"/>
    <property type="project" value="TreeGrafter"/>
</dbReference>
<keyword evidence="4 10" id="KW-1133">Transmembrane helix</keyword>
<gene>
    <name evidence="12" type="primary">LOC113577782</name>
</gene>
<reference evidence="12" key="5">
    <citation type="submission" date="2025-09" db="UniProtKB">
        <authorList>
            <consortium name="Ensembl"/>
        </authorList>
    </citation>
    <scope>IDENTIFICATION</scope>
</reference>
<dbReference type="FunFam" id="1.20.1070.10:FF:000109">
    <property type="entry name" value="Leukotriene B4 receptor"/>
    <property type="match status" value="1"/>
</dbReference>
<dbReference type="OMA" id="QYFSEGQ"/>
<dbReference type="PROSITE" id="PS50262">
    <property type="entry name" value="G_PROTEIN_RECEP_F1_2"/>
    <property type="match status" value="1"/>
</dbReference>
<keyword evidence="3 10" id="KW-0812">Transmembrane</keyword>
<evidence type="ECO:0000256" key="5">
    <source>
        <dbReference type="ARBA" id="ARBA00023040"/>
    </source>
</evidence>
<name>A0A4W4F3C2_ELEEL</name>
<evidence type="ECO:0000256" key="3">
    <source>
        <dbReference type="ARBA" id="ARBA00022692"/>
    </source>
</evidence>
<feature type="transmembrane region" description="Helical" evidence="10">
    <location>
        <begin position="92"/>
        <end position="113"/>
    </location>
</feature>
<reference evidence="12" key="3">
    <citation type="submission" date="2020-05" db="EMBL/GenBank/DDBJ databases">
        <title>Electrophorus electricus (electric eel) genome, fEleEle1, primary haplotype.</title>
        <authorList>
            <person name="Myers G."/>
            <person name="Meyer A."/>
            <person name="Fedrigo O."/>
            <person name="Formenti G."/>
            <person name="Rhie A."/>
            <person name="Tracey A."/>
            <person name="Sims Y."/>
            <person name="Jarvis E.D."/>
        </authorList>
    </citation>
    <scope>NUCLEOTIDE SEQUENCE [LARGE SCALE GENOMIC DNA]</scope>
</reference>
<feature type="transmembrane region" description="Helical" evidence="10">
    <location>
        <begin position="181"/>
        <end position="201"/>
    </location>
</feature>
<evidence type="ECO:0000256" key="8">
    <source>
        <dbReference type="ARBA" id="ARBA00023180"/>
    </source>
</evidence>
<dbReference type="InterPro" id="IPR000276">
    <property type="entry name" value="GPCR_Rhodpsn"/>
</dbReference>
<dbReference type="GeneTree" id="ENSGT00950000182966"/>
<dbReference type="Proteomes" id="UP000314983">
    <property type="component" value="Chromosome 9"/>
</dbReference>
<accession>A0A4W4F3C2</accession>
<dbReference type="SUPFAM" id="SSF81321">
    <property type="entry name" value="Family A G protein-coupled receptor-like"/>
    <property type="match status" value="1"/>
</dbReference>
<keyword evidence="5" id="KW-0297">G-protein coupled receptor</keyword>
<feature type="transmembrane region" description="Helical" evidence="10">
    <location>
        <begin position="60"/>
        <end position="80"/>
    </location>
</feature>
<evidence type="ECO:0000313" key="13">
    <source>
        <dbReference type="Proteomes" id="UP000314983"/>
    </source>
</evidence>
<evidence type="ECO:0000256" key="4">
    <source>
        <dbReference type="ARBA" id="ARBA00022989"/>
    </source>
</evidence>
<dbReference type="GO" id="GO:0004974">
    <property type="term" value="F:leukotriene receptor activity"/>
    <property type="evidence" value="ECO:0007669"/>
    <property type="project" value="UniProtKB-ARBA"/>
</dbReference>
<reference evidence="12" key="4">
    <citation type="submission" date="2025-08" db="UniProtKB">
        <authorList>
            <consortium name="Ensembl"/>
        </authorList>
    </citation>
    <scope>IDENTIFICATION</scope>
</reference>
<evidence type="ECO:0000256" key="9">
    <source>
        <dbReference type="ARBA" id="ARBA00023224"/>
    </source>
</evidence>
<comment type="subcellular location">
    <subcellularLocation>
        <location evidence="1">Cell membrane</location>
        <topology evidence="1">Multi-pass membrane protein</topology>
    </subcellularLocation>
</comment>
<dbReference type="GO" id="GO:0016493">
    <property type="term" value="F:C-C chemokine receptor activity"/>
    <property type="evidence" value="ECO:0007669"/>
    <property type="project" value="TreeGrafter"/>
</dbReference>
<dbReference type="InterPro" id="IPR050119">
    <property type="entry name" value="CCR1-9-like"/>
</dbReference>
<keyword evidence="7" id="KW-0675">Receptor</keyword>
<evidence type="ECO:0000313" key="12">
    <source>
        <dbReference type="Ensembl" id="ENSEEEP00000019026.2"/>
    </source>
</evidence>
<dbReference type="GO" id="GO:0009897">
    <property type="term" value="C:external side of plasma membrane"/>
    <property type="evidence" value="ECO:0007669"/>
    <property type="project" value="TreeGrafter"/>
</dbReference>
<dbReference type="Pfam" id="PF00001">
    <property type="entry name" value="7tm_1"/>
    <property type="match status" value="1"/>
</dbReference>
<evidence type="ECO:0000256" key="7">
    <source>
        <dbReference type="ARBA" id="ARBA00023170"/>
    </source>
</evidence>